<dbReference type="OMA" id="YYYFGKK"/>
<accession>A0A8W8KN69</accession>
<evidence type="ECO:0000259" key="11">
    <source>
        <dbReference type="SMART" id="SM00382"/>
    </source>
</evidence>
<evidence type="ECO:0000256" key="7">
    <source>
        <dbReference type="ARBA" id="ARBA00022840"/>
    </source>
</evidence>
<keyword evidence="3" id="KW-0963">Cytoplasm</keyword>
<name>A0A8W8KN69_MAGGI</name>
<dbReference type="GO" id="GO:0016887">
    <property type="term" value="F:ATP hydrolysis activity"/>
    <property type="evidence" value="ECO:0007669"/>
    <property type="project" value="InterPro"/>
</dbReference>
<feature type="domain" description="AAA+ ATPase" evidence="11">
    <location>
        <begin position="633"/>
        <end position="771"/>
    </location>
</feature>
<dbReference type="InterPro" id="IPR050168">
    <property type="entry name" value="AAA_ATPase_domain"/>
</dbReference>
<reference evidence="12" key="1">
    <citation type="submission" date="2022-08" db="UniProtKB">
        <authorList>
            <consortium name="EnsemblMetazoa"/>
        </authorList>
    </citation>
    <scope>IDENTIFICATION</scope>
    <source>
        <strain evidence="12">05x7-T-G4-1.051#20</strain>
    </source>
</reference>
<dbReference type="InterPro" id="IPR003960">
    <property type="entry name" value="ATPase_AAA_CS"/>
</dbReference>
<protein>
    <recommendedName>
        <fullName evidence="2">non-chaperonin molecular chaperone ATPase</fullName>
        <ecNumber evidence="2">3.6.4.10</ecNumber>
    </recommendedName>
</protein>
<evidence type="ECO:0000256" key="5">
    <source>
        <dbReference type="ARBA" id="ARBA00022741"/>
    </source>
</evidence>
<dbReference type="InterPro" id="IPR027417">
    <property type="entry name" value="P-loop_NTPase"/>
</dbReference>
<dbReference type="InterPro" id="IPR041569">
    <property type="entry name" value="AAA_lid_3"/>
</dbReference>
<dbReference type="Pfam" id="PF00004">
    <property type="entry name" value="AAA"/>
    <property type="match status" value="2"/>
</dbReference>
<evidence type="ECO:0000313" key="12">
    <source>
        <dbReference type="EnsemblMetazoa" id="G24605.4:cds"/>
    </source>
</evidence>
<feature type="compositionally biased region" description="Basic and acidic residues" evidence="10">
    <location>
        <begin position="252"/>
        <end position="264"/>
    </location>
</feature>
<feature type="region of interest" description="Disordered" evidence="10">
    <location>
        <begin position="250"/>
        <end position="273"/>
    </location>
</feature>
<dbReference type="CDD" id="cd19511">
    <property type="entry name" value="RecA-like_CDC48_r2-like"/>
    <property type="match status" value="1"/>
</dbReference>
<dbReference type="InterPro" id="IPR003593">
    <property type="entry name" value="AAA+_ATPase"/>
</dbReference>
<dbReference type="SUPFAM" id="SSF52540">
    <property type="entry name" value="P-loop containing nucleoside triphosphate hydrolases"/>
    <property type="match status" value="2"/>
</dbReference>
<keyword evidence="4" id="KW-0677">Repeat</keyword>
<dbReference type="Gene3D" id="1.10.8.60">
    <property type="match status" value="2"/>
</dbReference>
<dbReference type="GO" id="GO:0005524">
    <property type="term" value="F:ATP binding"/>
    <property type="evidence" value="ECO:0007669"/>
    <property type="project" value="UniProtKB-KW"/>
</dbReference>
<dbReference type="GO" id="GO:0005737">
    <property type="term" value="C:cytoplasm"/>
    <property type="evidence" value="ECO:0007669"/>
    <property type="project" value="UniProtKB-SubCell"/>
</dbReference>
<keyword evidence="6" id="KW-0378">Hydrolase</keyword>
<dbReference type="EC" id="3.6.4.10" evidence="2"/>
<dbReference type="FunFam" id="3.40.50.300:FF:000012">
    <property type="entry name" value="Transitional endoplasmic reticulum ATPase"/>
    <property type="match status" value="1"/>
</dbReference>
<dbReference type="SMART" id="SM00382">
    <property type="entry name" value="AAA"/>
    <property type="match status" value="2"/>
</dbReference>
<keyword evidence="8" id="KW-0143">Chaperone</keyword>
<feature type="domain" description="AAA+ ATPase" evidence="11">
    <location>
        <begin position="366"/>
        <end position="506"/>
    </location>
</feature>
<evidence type="ECO:0000256" key="10">
    <source>
        <dbReference type="SAM" id="MobiDB-lite"/>
    </source>
</evidence>
<evidence type="ECO:0000256" key="6">
    <source>
        <dbReference type="ARBA" id="ARBA00022801"/>
    </source>
</evidence>
<proteinExistence type="inferred from homology"/>
<sequence>MPAKSKSNRVEFHECVKCHCIVHSKDLSTHVSECSGVENHTLSHAYVKDAVFHGVVSVATVEPSVPKATKKDVVLVHPSVMSLCGLSIGQECIIQETHVGIAWPSSSSPSSQVALTQDLMILLHLGSGDHVTVQSITQCPVRAAEARLKPKDWKQFYEEEDFINYLQKSLYCKCLRLESEVCLTYFGQICQMKVIQLTVQTEDAVLCDLSTDNITGLTQGVDQLNLSDMNESSVSNELDSRDFCEHLSSTPNRERLKSPKETPGKESSSVATITSPQRVDDLLNSSLFQTPVKQRPCQNTWDFYRICSTTKCFVVRETEEAAKEQRKSGVTFQDIGGMSAQIAAIRETVMLPLKSPHLFSSSGLPFPRGILLFGPSGTGKSMLIQAMCNEMNIHTATVSTTNIISKFYGESEARLRNIFKEAEERAPSIIVMDDIDSMFANRDKTQNEALRRLVSTLLTLMDGIVSKSSPDKFVMVLAATVRPESLDPALRRPGRLDREVEVGVPTAKERLEILEKLLSNIPNSLGEDDRKQIADTTHGYVGADILCLCQQANINAIKREIEDVGKGTKIKLCDVTAAMTTIQPSAMREIQLEIPKVHWSDIGGQEEVKLKLKQAVEWPLRHPEAFSRMGITPPRGILMYGPPGCSKTMIAKALATESGLNFLAVKGPELFSKWVGESERAVREVFRKARAAAPSIVFFDEIDALAIERGSSSGSSSVGDRVLAQLLTEIDGVQSLRDVTVVAATNRPDMIDKALMRPGRLDRILYVPLPDLPTRRQIFTIHLNRMPTGSTVDVDKLVTATDKYSGAEVSAVCHEAAMFALQEDILSKRVEQRHFDKALTVVSPRISDQLIQFYQNYHLTSGLQTV</sequence>
<evidence type="ECO:0000256" key="4">
    <source>
        <dbReference type="ARBA" id="ARBA00022737"/>
    </source>
</evidence>
<evidence type="ECO:0000256" key="1">
    <source>
        <dbReference type="ARBA" id="ARBA00004496"/>
    </source>
</evidence>
<dbReference type="InterPro" id="IPR003959">
    <property type="entry name" value="ATPase_AAA_core"/>
</dbReference>
<dbReference type="EnsemblMetazoa" id="G24605.3">
    <property type="protein sequence ID" value="G24605.3:cds"/>
    <property type="gene ID" value="G24605"/>
</dbReference>
<evidence type="ECO:0000256" key="3">
    <source>
        <dbReference type="ARBA" id="ARBA00022490"/>
    </source>
</evidence>
<dbReference type="PROSITE" id="PS00674">
    <property type="entry name" value="AAA"/>
    <property type="match status" value="1"/>
</dbReference>
<organism evidence="12 13">
    <name type="scientific">Magallana gigas</name>
    <name type="common">Pacific oyster</name>
    <name type="synonym">Crassostrea gigas</name>
    <dbReference type="NCBI Taxonomy" id="29159"/>
    <lineage>
        <taxon>Eukaryota</taxon>
        <taxon>Metazoa</taxon>
        <taxon>Spiralia</taxon>
        <taxon>Lophotrochozoa</taxon>
        <taxon>Mollusca</taxon>
        <taxon>Bivalvia</taxon>
        <taxon>Autobranchia</taxon>
        <taxon>Pteriomorphia</taxon>
        <taxon>Ostreida</taxon>
        <taxon>Ostreoidea</taxon>
        <taxon>Ostreidae</taxon>
        <taxon>Magallana</taxon>
    </lineage>
</organism>
<dbReference type="Gene3D" id="3.40.50.300">
    <property type="entry name" value="P-loop containing nucleotide triphosphate hydrolases"/>
    <property type="match status" value="2"/>
</dbReference>
<dbReference type="AlphaFoldDB" id="A0A8W8KN69"/>
<evidence type="ECO:0000256" key="8">
    <source>
        <dbReference type="ARBA" id="ARBA00023186"/>
    </source>
</evidence>
<comment type="subcellular location">
    <subcellularLocation>
        <location evidence="1">Cytoplasm</location>
    </subcellularLocation>
</comment>
<keyword evidence="5" id="KW-0547">Nucleotide-binding</keyword>
<comment type="similarity">
    <text evidence="9">Belongs to the AAA ATPase family. AFG2 subfamily.</text>
</comment>
<dbReference type="Pfam" id="PF17862">
    <property type="entry name" value="AAA_lid_3"/>
    <property type="match status" value="2"/>
</dbReference>
<dbReference type="FunFam" id="3.40.50.300:FF:000661">
    <property type="entry name" value="calmodulin-interacting protein 111 isoform X1"/>
    <property type="match status" value="1"/>
</dbReference>
<dbReference type="EnsemblMetazoa" id="G24605.4">
    <property type="protein sequence ID" value="G24605.4:cds"/>
    <property type="gene ID" value="G24605"/>
</dbReference>
<dbReference type="FunFam" id="1.10.8.60:FF:000069">
    <property type="entry name" value="spermatogenesis-associated protein 5 isoform X1"/>
    <property type="match status" value="1"/>
</dbReference>
<dbReference type="PANTHER" id="PTHR23077:SF27">
    <property type="entry name" value="ATPASE FAMILY GENE 2 PROTEIN HOMOLOG A"/>
    <property type="match status" value="1"/>
</dbReference>
<dbReference type="Proteomes" id="UP000005408">
    <property type="component" value="Unassembled WGS sequence"/>
</dbReference>
<evidence type="ECO:0000313" key="13">
    <source>
        <dbReference type="Proteomes" id="UP000005408"/>
    </source>
</evidence>
<keyword evidence="7" id="KW-0067">ATP-binding</keyword>
<dbReference type="OrthoDB" id="27435at2759"/>
<keyword evidence="13" id="KW-1185">Reference proteome</keyword>
<evidence type="ECO:0000256" key="2">
    <source>
        <dbReference type="ARBA" id="ARBA00012554"/>
    </source>
</evidence>
<evidence type="ECO:0000256" key="9">
    <source>
        <dbReference type="ARBA" id="ARBA00061477"/>
    </source>
</evidence>
<dbReference type="PANTHER" id="PTHR23077">
    <property type="entry name" value="AAA-FAMILY ATPASE"/>
    <property type="match status" value="1"/>
</dbReference>